<dbReference type="InterPro" id="IPR008906">
    <property type="entry name" value="HATC_C_dom"/>
</dbReference>
<reference evidence="3 4" key="1">
    <citation type="journal article" date="2020" name="ISME J.">
        <title>Uncovering the hidden diversity of litter-decomposition mechanisms in mushroom-forming fungi.</title>
        <authorList>
            <person name="Floudas D."/>
            <person name="Bentzer J."/>
            <person name="Ahren D."/>
            <person name="Johansson T."/>
            <person name="Persson P."/>
            <person name="Tunlid A."/>
        </authorList>
    </citation>
    <scope>NUCLEOTIDE SEQUENCE [LARGE SCALE GENOMIC DNA]</scope>
    <source>
        <strain evidence="3 4">CBS 101986</strain>
    </source>
</reference>
<organism evidence="3 4">
    <name type="scientific">Psilocybe cf. subviscida</name>
    <dbReference type="NCBI Taxonomy" id="2480587"/>
    <lineage>
        <taxon>Eukaryota</taxon>
        <taxon>Fungi</taxon>
        <taxon>Dikarya</taxon>
        <taxon>Basidiomycota</taxon>
        <taxon>Agaricomycotina</taxon>
        <taxon>Agaricomycetes</taxon>
        <taxon>Agaricomycetidae</taxon>
        <taxon>Agaricales</taxon>
        <taxon>Agaricineae</taxon>
        <taxon>Strophariaceae</taxon>
        <taxon>Psilocybe</taxon>
    </lineage>
</organism>
<sequence>MTFLHYEYPNGNKMTPSGRPSGATAPTESAEASERVLTCLMVLDDDDDLHAVDLLNFWQEHKRLYPLFFRAAMDVLPTQASTVPYGRDEKENRGRDTIAGEGKRSAYIYTRGKDTIFETSSPYSFFD</sequence>
<comment type="caution">
    <text evidence="3">The sequence shown here is derived from an EMBL/GenBank/DDBJ whole genome shotgun (WGS) entry which is preliminary data.</text>
</comment>
<dbReference type="Pfam" id="PF05699">
    <property type="entry name" value="Dimer_Tnp_hAT"/>
    <property type="match status" value="1"/>
</dbReference>
<evidence type="ECO:0000313" key="4">
    <source>
        <dbReference type="Proteomes" id="UP000567179"/>
    </source>
</evidence>
<name>A0A8H5ERZ5_9AGAR</name>
<evidence type="ECO:0000256" key="1">
    <source>
        <dbReference type="SAM" id="MobiDB-lite"/>
    </source>
</evidence>
<evidence type="ECO:0000313" key="3">
    <source>
        <dbReference type="EMBL" id="KAF5310242.1"/>
    </source>
</evidence>
<proteinExistence type="predicted"/>
<dbReference type="GO" id="GO:0046983">
    <property type="term" value="F:protein dimerization activity"/>
    <property type="evidence" value="ECO:0007669"/>
    <property type="project" value="InterPro"/>
</dbReference>
<feature type="region of interest" description="Disordered" evidence="1">
    <location>
        <begin position="8"/>
        <end position="30"/>
    </location>
</feature>
<accession>A0A8H5ERZ5</accession>
<keyword evidence="4" id="KW-1185">Reference proteome</keyword>
<gene>
    <name evidence="3" type="ORF">D9619_010432</name>
</gene>
<evidence type="ECO:0000259" key="2">
    <source>
        <dbReference type="Pfam" id="PF05699"/>
    </source>
</evidence>
<dbReference type="Proteomes" id="UP000567179">
    <property type="component" value="Unassembled WGS sequence"/>
</dbReference>
<dbReference type="EMBL" id="JAACJJ010000058">
    <property type="protein sequence ID" value="KAF5310242.1"/>
    <property type="molecule type" value="Genomic_DNA"/>
</dbReference>
<protein>
    <recommendedName>
        <fullName evidence="2">HAT C-terminal dimerisation domain-containing protein</fullName>
    </recommendedName>
</protein>
<dbReference type="AlphaFoldDB" id="A0A8H5ERZ5"/>
<feature type="domain" description="HAT C-terminal dimerisation" evidence="2">
    <location>
        <begin position="42"/>
        <end position="83"/>
    </location>
</feature>
<dbReference type="OrthoDB" id="3262464at2759"/>